<keyword evidence="3 6" id="KW-1133">Transmembrane helix</keyword>
<keyword evidence="9" id="KW-1185">Reference proteome</keyword>
<sequence length="153" mass="16819">MVLVTISYGYEGVYYGLYTSVSIFVYTMSYTTMLYALWCILVVETLHVANRLTARMEQAVDATLALFMLVAGVVLADSNDVSKCTIYGYVDVHCGTVKVAMAFAFIAMFFFLASLGHMLCQHPRSCTSRDGGSRSIPRRGHAASSAIVTDRKP</sequence>
<protein>
    <submittedName>
        <fullName evidence="8">Unnamed protein product</fullName>
    </submittedName>
</protein>
<evidence type="ECO:0000256" key="4">
    <source>
        <dbReference type="ARBA" id="ARBA00023136"/>
    </source>
</evidence>
<evidence type="ECO:0000313" key="8">
    <source>
        <dbReference type="EMBL" id="GMF15852.1"/>
    </source>
</evidence>
<dbReference type="PANTHER" id="PTHR28165">
    <property type="entry name" value="NON-CLASSICAL EXPORT PROTEIN 2-RELATED"/>
    <property type="match status" value="1"/>
</dbReference>
<feature type="region of interest" description="Disordered" evidence="5">
    <location>
        <begin position="128"/>
        <end position="153"/>
    </location>
</feature>
<evidence type="ECO:0000259" key="7">
    <source>
        <dbReference type="Pfam" id="PF01284"/>
    </source>
</evidence>
<feature type="transmembrane region" description="Helical" evidence="6">
    <location>
        <begin position="58"/>
        <end position="76"/>
    </location>
</feature>
<gene>
    <name evidence="8" type="ORF">Plil01_000553900</name>
</gene>
<reference evidence="8" key="1">
    <citation type="submission" date="2023-04" db="EMBL/GenBank/DDBJ databases">
        <title>Phytophthora lilii NBRC 32176.</title>
        <authorList>
            <person name="Ichikawa N."/>
            <person name="Sato H."/>
            <person name="Tonouchi N."/>
        </authorList>
    </citation>
    <scope>NUCLEOTIDE SEQUENCE</scope>
    <source>
        <strain evidence="8">NBRC 32176</strain>
    </source>
</reference>
<dbReference type="GO" id="GO:0016020">
    <property type="term" value="C:membrane"/>
    <property type="evidence" value="ECO:0007669"/>
    <property type="project" value="UniProtKB-SubCell"/>
</dbReference>
<keyword evidence="4 6" id="KW-0472">Membrane</keyword>
<feature type="transmembrane region" description="Helical" evidence="6">
    <location>
        <begin position="96"/>
        <end position="115"/>
    </location>
</feature>
<dbReference type="Pfam" id="PF01284">
    <property type="entry name" value="MARVEL"/>
    <property type="match status" value="1"/>
</dbReference>
<dbReference type="OrthoDB" id="111209at2759"/>
<dbReference type="Proteomes" id="UP001165083">
    <property type="component" value="Unassembled WGS sequence"/>
</dbReference>
<feature type="domain" description="MARVEL" evidence="7">
    <location>
        <begin position="3"/>
        <end position="115"/>
    </location>
</feature>
<evidence type="ECO:0000256" key="3">
    <source>
        <dbReference type="ARBA" id="ARBA00022989"/>
    </source>
</evidence>
<dbReference type="InterPro" id="IPR008253">
    <property type="entry name" value="Marvel"/>
</dbReference>
<comment type="subcellular location">
    <subcellularLocation>
        <location evidence="1">Membrane</location>
        <topology evidence="1">Multi-pass membrane protein</topology>
    </subcellularLocation>
</comment>
<organism evidence="8 9">
    <name type="scientific">Phytophthora lilii</name>
    <dbReference type="NCBI Taxonomy" id="2077276"/>
    <lineage>
        <taxon>Eukaryota</taxon>
        <taxon>Sar</taxon>
        <taxon>Stramenopiles</taxon>
        <taxon>Oomycota</taxon>
        <taxon>Peronosporomycetes</taxon>
        <taxon>Peronosporales</taxon>
        <taxon>Peronosporaceae</taxon>
        <taxon>Phytophthora</taxon>
    </lineage>
</organism>
<comment type="caution">
    <text evidence="8">The sequence shown here is derived from an EMBL/GenBank/DDBJ whole genome shotgun (WGS) entry which is preliminary data.</text>
</comment>
<evidence type="ECO:0000256" key="5">
    <source>
        <dbReference type="SAM" id="MobiDB-lite"/>
    </source>
</evidence>
<feature type="transmembrane region" description="Helical" evidence="6">
    <location>
        <begin position="23"/>
        <end position="46"/>
    </location>
</feature>
<accession>A0A9W6TLS0</accession>
<evidence type="ECO:0000256" key="1">
    <source>
        <dbReference type="ARBA" id="ARBA00004141"/>
    </source>
</evidence>
<dbReference type="EMBL" id="BSXW01000231">
    <property type="protein sequence ID" value="GMF15852.1"/>
    <property type="molecule type" value="Genomic_DNA"/>
</dbReference>
<proteinExistence type="predicted"/>
<dbReference type="PANTHER" id="PTHR28165:SF1">
    <property type="entry name" value="NON-CLASSICAL EXPORT PROTEIN 2-RELATED"/>
    <property type="match status" value="1"/>
</dbReference>
<dbReference type="InterPro" id="IPR052649">
    <property type="entry name" value="NCE102-like"/>
</dbReference>
<name>A0A9W6TLS0_9STRA</name>
<evidence type="ECO:0000256" key="6">
    <source>
        <dbReference type="SAM" id="Phobius"/>
    </source>
</evidence>
<keyword evidence="2 6" id="KW-0812">Transmembrane</keyword>
<evidence type="ECO:0000313" key="9">
    <source>
        <dbReference type="Proteomes" id="UP001165083"/>
    </source>
</evidence>
<evidence type="ECO:0000256" key="2">
    <source>
        <dbReference type="ARBA" id="ARBA00022692"/>
    </source>
</evidence>
<dbReference type="AlphaFoldDB" id="A0A9W6TLS0"/>